<evidence type="ECO:0000256" key="2">
    <source>
        <dbReference type="SAM" id="Phobius"/>
    </source>
</evidence>
<comment type="caution">
    <text evidence="3">The sequence shown here is derived from an EMBL/GenBank/DDBJ whole genome shotgun (WGS) entry which is preliminary data.</text>
</comment>
<dbReference type="InterPro" id="IPR008023">
    <property type="entry name" value="DUF748"/>
</dbReference>
<keyword evidence="2" id="KW-1133">Transmembrane helix</keyword>
<accession>A0ABU3R3M8</accession>
<dbReference type="Proteomes" id="UP001257914">
    <property type="component" value="Unassembled WGS sequence"/>
</dbReference>
<dbReference type="PANTHER" id="PTHR30441:SF8">
    <property type="entry name" value="DUF748 DOMAIN-CONTAINING PROTEIN"/>
    <property type="match status" value="1"/>
</dbReference>
<name>A0ABU3R3M8_9GAMM</name>
<feature type="region of interest" description="Disordered" evidence="1">
    <location>
        <begin position="476"/>
        <end position="501"/>
    </location>
</feature>
<dbReference type="EMBL" id="JAWCUA010000010">
    <property type="protein sequence ID" value="MDU0114270.1"/>
    <property type="molecule type" value="Genomic_DNA"/>
</dbReference>
<protein>
    <submittedName>
        <fullName evidence="3">DUF748 domain-containing protein</fullName>
    </submittedName>
</protein>
<evidence type="ECO:0000313" key="4">
    <source>
        <dbReference type="Proteomes" id="UP001257914"/>
    </source>
</evidence>
<dbReference type="RefSeq" id="WP_315947894.1">
    <property type="nucleotide sequence ID" value="NZ_JAWCUA010000010.1"/>
</dbReference>
<proteinExistence type="predicted"/>
<gene>
    <name evidence="3" type="ORF">RT723_14980</name>
</gene>
<dbReference type="Pfam" id="PF05359">
    <property type="entry name" value="DUF748"/>
    <property type="match status" value="1"/>
</dbReference>
<keyword evidence="4" id="KW-1185">Reference proteome</keyword>
<keyword evidence="2" id="KW-0812">Transmembrane</keyword>
<dbReference type="PANTHER" id="PTHR30441">
    <property type="entry name" value="DUF748 DOMAIN-CONTAINING PROTEIN"/>
    <property type="match status" value="1"/>
</dbReference>
<feature type="transmembrane region" description="Helical" evidence="2">
    <location>
        <begin position="12"/>
        <end position="31"/>
    </location>
</feature>
<dbReference type="InterPro" id="IPR052894">
    <property type="entry name" value="AsmA-related"/>
</dbReference>
<evidence type="ECO:0000256" key="1">
    <source>
        <dbReference type="SAM" id="MobiDB-lite"/>
    </source>
</evidence>
<reference evidence="3 4" key="1">
    <citation type="submission" date="2023-10" db="EMBL/GenBank/DDBJ databases">
        <title>Psychrosphaera aquimaarina strain SW33 isolated from seawater.</title>
        <authorList>
            <person name="Bayburt H."/>
            <person name="Kim J.M."/>
            <person name="Choi B.J."/>
            <person name="Jeon C.O."/>
        </authorList>
    </citation>
    <scope>NUCLEOTIDE SEQUENCE [LARGE SCALE GENOMIC DNA]</scope>
    <source>
        <strain evidence="3 4">KCTC 52743</strain>
    </source>
</reference>
<sequence length="848" mass="94260">MSNIYTRIIKVILICYLLLNGAIWAFSPLIVDKYLTDFLANKNLQLNETSSVRYNPFISQIYITDLQVLVLNTQESNETDPQTKAFNEDVELISIPTATIEFSLFKLFAKRVVIEKFEISGVKTDVSRTLAHINALPAQSDNIKSEAAKSEQSNHDWLSSLSFEMPLFSFSNATLLFDLEGQEQVVEFSQLTLTDLLVSQHKQSADIDISLLFNKALIELDASFGLGKGVGELQYDLDIQEVSLGTLNSLLMKSTSNAFRNIDGLVSLNLKQEVAFSKTEISSQIQDINFLLANLVVEQNGQQNVRLNLADLGIKEGVVEILLPHSVESILNPEHVSTMNVMQDLTLRSNLNFQQNDLLVTLADNDRGAVNELLKLTKLDIPDIDILLEGGESLIQASLLELNNITLVNSLDDVASQKEPQPTQQAESPLLELEKLTVADIQLTKDSLHIANIDFSKIKAAITKLKDGQIVQLNSVLPPANTPTNDTQVSSESNSDKKPEVVKQTVDENKFDIYIGKISLEDSLHFAISDTSVSPSYENIIQVTSFSVEPIDSSMPNDMSKIRMTGDLDQYSKFTLDAEIKPFSSKKYIKADINVTEFDLSTITAYIKEIMAIESGQLNTVTNFIIDDDIIKGNAKLNIARVELAEAVEYDESNTVDTFIPVNVALSMLKDGKGNIELDVPVEGSLDSPDFRLSGFMALLIQRATMSATKKYLMNAFVPYANIIQIGMQAGEFILKVRFQDLILETGEDELPKSADVFLNQFSALMLDKKSTQITVCAVATKTDIDVQNSEKLTSNQLDKLNKLSLKRMKNFKDYMIENHEIDSARLLLCAPKIDTAVDAKPRLSFTN</sequence>
<keyword evidence="2" id="KW-0472">Membrane</keyword>
<organism evidence="3 4">
    <name type="scientific">Psychrosphaera aquimarina</name>
    <dbReference type="NCBI Taxonomy" id="2044854"/>
    <lineage>
        <taxon>Bacteria</taxon>
        <taxon>Pseudomonadati</taxon>
        <taxon>Pseudomonadota</taxon>
        <taxon>Gammaproteobacteria</taxon>
        <taxon>Alteromonadales</taxon>
        <taxon>Pseudoalteromonadaceae</taxon>
        <taxon>Psychrosphaera</taxon>
    </lineage>
</organism>
<evidence type="ECO:0000313" key="3">
    <source>
        <dbReference type="EMBL" id="MDU0114270.1"/>
    </source>
</evidence>
<feature type="compositionally biased region" description="Polar residues" evidence="1">
    <location>
        <begin position="482"/>
        <end position="493"/>
    </location>
</feature>